<evidence type="ECO:0000313" key="12">
    <source>
        <dbReference type="Proteomes" id="UP001626550"/>
    </source>
</evidence>
<proteinExistence type="predicted"/>
<dbReference type="PANTHER" id="PTHR24025:SF23">
    <property type="entry name" value="NEURAL-CADHERIN"/>
    <property type="match status" value="1"/>
</dbReference>
<evidence type="ECO:0000256" key="6">
    <source>
        <dbReference type="ARBA" id="ARBA00022989"/>
    </source>
</evidence>
<dbReference type="InterPro" id="IPR015919">
    <property type="entry name" value="Cadherin-like_sf"/>
</dbReference>
<dbReference type="AlphaFoldDB" id="A0ABD2QDB7"/>
<dbReference type="Gene3D" id="2.60.40.60">
    <property type="entry name" value="Cadherins"/>
    <property type="match status" value="2"/>
</dbReference>
<dbReference type="SMART" id="SM00112">
    <property type="entry name" value="CA"/>
    <property type="match status" value="2"/>
</dbReference>
<evidence type="ECO:0000256" key="8">
    <source>
        <dbReference type="PROSITE-ProRule" id="PRU00043"/>
    </source>
</evidence>
<feature type="domain" description="Cadherin" evidence="10">
    <location>
        <begin position="18"/>
        <end position="50"/>
    </location>
</feature>
<dbReference type="Pfam" id="PF00028">
    <property type="entry name" value="Cadherin"/>
    <property type="match status" value="1"/>
</dbReference>
<dbReference type="GO" id="GO:0007155">
    <property type="term" value="P:cell adhesion"/>
    <property type="evidence" value="ECO:0007669"/>
    <property type="project" value="UniProtKB-KW"/>
</dbReference>
<evidence type="ECO:0000259" key="10">
    <source>
        <dbReference type="PROSITE" id="PS50268"/>
    </source>
</evidence>
<feature type="domain" description="Cadherin" evidence="10">
    <location>
        <begin position="54"/>
        <end position="175"/>
    </location>
</feature>
<evidence type="ECO:0000313" key="11">
    <source>
        <dbReference type="EMBL" id="KAL3317480.1"/>
    </source>
</evidence>
<keyword evidence="6 9" id="KW-1133">Transmembrane helix</keyword>
<protein>
    <recommendedName>
        <fullName evidence="10">Cadherin domain-containing protein</fullName>
    </recommendedName>
</protein>
<dbReference type="GO" id="GO:0005509">
    <property type="term" value="F:calcium ion binding"/>
    <property type="evidence" value="ECO:0007669"/>
    <property type="project" value="UniProtKB-UniRule"/>
</dbReference>
<dbReference type="InterPro" id="IPR020894">
    <property type="entry name" value="Cadherin_CS"/>
</dbReference>
<dbReference type="Proteomes" id="UP001626550">
    <property type="component" value="Unassembled WGS sequence"/>
</dbReference>
<name>A0ABD2QDB7_9PLAT</name>
<dbReference type="PRINTS" id="PR00205">
    <property type="entry name" value="CADHERIN"/>
</dbReference>
<dbReference type="InterPro" id="IPR050971">
    <property type="entry name" value="Cadherin-domain_protein"/>
</dbReference>
<dbReference type="PANTHER" id="PTHR24025">
    <property type="entry name" value="DESMOGLEIN FAMILY MEMBER"/>
    <property type="match status" value="1"/>
</dbReference>
<gene>
    <name evidence="11" type="ORF">Ciccas_003872</name>
</gene>
<organism evidence="11 12">
    <name type="scientific">Cichlidogyrus casuarinus</name>
    <dbReference type="NCBI Taxonomy" id="1844966"/>
    <lineage>
        <taxon>Eukaryota</taxon>
        <taxon>Metazoa</taxon>
        <taxon>Spiralia</taxon>
        <taxon>Lophotrochozoa</taxon>
        <taxon>Platyhelminthes</taxon>
        <taxon>Monogenea</taxon>
        <taxon>Monopisthocotylea</taxon>
        <taxon>Dactylogyridea</taxon>
        <taxon>Ancyrocephalidae</taxon>
        <taxon>Cichlidogyrus</taxon>
    </lineage>
</organism>
<evidence type="ECO:0000256" key="3">
    <source>
        <dbReference type="ARBA" id="ARBA00022737"/>
    </source>
</evidence>
<keyword evidence="2 9" id="KW-0812">Transmembrane</keyword>
<dbReference type="EMBL" id="JBJKFK010000378">
    <property type="protein sequence ID" value="KAL3317480.1"/>
    <property type="molecule type" value="Genomic_DNA"/>
</dbReference>
<dbReference type="GO" id="GO:0016020">
    <property type="term" value="C:membrane"/>
    <property type="evidence" value="ECO:0007669"/>
    <property type="project" value="UniProtKB-SubCell"/>
</dbReference>
<comment type="caution">
    <text evidence="11">The sequence shown here is derived from an EMBL/GenBank/DDBJ whole genome shotgun (WGS) entry which is preliminary data.</text>
</comment>
<keyword evidence="7 9" id="KW-0472">Membrane</keyword>
<feature type="non-terminal residue" evidence="11">
    <location>
        <position position="1"/>
    </location>
</feature>
<evidence type="ECO:0000256" key="9">
    <source>
        <dbReference type="SAM" id="Phobius"/>
    </source>
</evidence>
<keyword evidence="12" id="KW-1185">Reference proteome</keyword>
<feature type="domain" description="Cadherin" evidence="10">
    <location>
        <begin position="179"/>
        <end position="295"/>
    </location>
</feature>
<dbReference type="InterPro" id="IPR002126">
    <property type="entry name" value="Cadherin-like_dom"/>
</dbReference>
<evidence type="ECO:0000256" key="2">
    <source>
        <dbReference type="ARBA" id="ARBA00022692"/>
    </source>
</evidence>
<sequence length="442" mass="49119">RTTITHFVTLYSSFVKKVHAINAGLDGVSFETSTKVTVRIQDENDNAPAFLTALGESCNITVPENAPLGTSIGTISAVDIDRDSKPGFIKYSITGFAPRFSHSPWSKSVAEESLNPFAIDAQTGELRTIAVVDREKVEAFDLTITAEDYGQAKSLTSTGHFVIRVLDENDNAPQWIFPGEENNEIQVGEEVTHARVLTRVKAEDRDSGMNGRVHYTIGSMSLQTADGMEQEMKISNFALLEKSGFLFRFNHSQIHAGERYKLILLAQDRGDHATSSVATLFIKIIKGSASPMPRIEEQLFHSQSKMYNSGEIGMQKDGYEPAFSTESDLEAREELREFLYNARNSLEPDLSPSFMQWLFGESSPATSPNPILLLVGVPVAAVLLCFSVLLFSVICLRKRIKRRKSLNHRFEREMIELKEPPDPGLSYPPSRVIPIGKLKVSD</sequence>
<evidence type="ECO:0000256" key="1">
    <source>
        <dbReference type="ARBA" id="ARBA00004370"/>
    </source>
</evidence>
<feature type="transmembrane region" description="Helical" evidence="9">
    <location>
        <begin position="371"/>
        <end position="396"/>
    </location>
</feature>
<dbReference type="SUPFAM" id="SSF49313">
    <property type="entry name" value="Cadherin-like"/>
    <property type="match status" value="2"/>
</dbReference>
<accession>A0ABD2QDB7</accession>
<evidence type="ECO:0000256" key="5">
    <source>
        <dbReference type="ARBA" id="ARBA00022889"/>
    </source>
</evidence>
<evidence type="ECO:0000256" key="4">
    <source>
        <dbReference type="ARBA" id="ARBA00022837"/>
    </source>
</evidence>
<dbReference type="CDD" id="cd11304">
    <property type="entry name" value="Cadherin_repeat"/>
    <property type="match status" value="2"/>
</dbReference>
<dbReference type="FunFam" id="2.60.40.60:FF:000092">
    <property type="entry name" value="Protocadherin 8"/>
    <property type="match status" value="1"/>
</dbReference>
<keyword evidence="4 8" id="KW-0106">Calcium</keyword>
<comment type="subcellular location">
    <subcellularLocation>
        <location evidence="1">Membrane</location>
    </subcellularLocation>
</comment>
<evidence type="ECO:0000256" key="7">
    <source>
        <dbReference type="ARBA" id="ARBA00023136"/>
    </source>
</evidence>
<keyword evidence="5" id="KW-0130">Cell adhesion</keyword>
<dbReference type="PROSITE" id="PS00232">
    <property type="entry name" value="CADHERIN_1"/>
    <property type="match status" value="1"/>
</dbReference>
<reference evidence="11 12" key="1">
    <citation type="submission" date="2024-11" db="EMBL/GenBank/DDBJ databases">
        <title>Adaptive evolution of stress response genes in parasites aligns with host niche diversity.</title>
        <authorList>
            <person name="Hahn C."/>
            <person name="Resl P."/>
        </authorList>
    </citation>
    <scope>NUCLEOTIDE SEQUENCE [LARGE SCALE GENOMIC DNA]</scope>
    <source>
        <strain evidence="11">EGGRZ-B1_66</strain>
        <tissue evidence="11">Body</tissue>
    </source>
</reference>
<dbReference type="PROSITE" id="PS50268">
    <property type="entry name" value="CADHERIN_2"/>
    <property type="match status" value="3"/>
</dbReference>
<keyword evidence="3" id="KW-0677">Repeat</keyword>